<keyword evidence="3" id="KW-1185">Reference proteome</keyword>
<dbReference type="Proteomes" id="UP001172083">
    <property type="component" value="Unassembled WGS sequence"/>
</dbReference>
<organism evidence="2 3">
    <name type="scientific">Agaribacillus aureus</name>
    <dbReference type="NCBI Taxonomy" id="3051825"/>
    <lineage>
        <taxon>Bacteria</taxon>
        <taxon>Pseudomonadati</taxon>
        <taxon>Bacteroidota</taxon>
        <taxon>Cytophagia</taxon>
        <taxon>Cytophagales</taxon>
        <taxon>Splendidivirgaceae</taxon>
        <taxon>Agaribacillus</taxon>
    </lineage>
</organism>
<dbReference type="EMBL" id="JAUJEB010000001">
    <property type="protein sequence ID" value="MDN5211219.1"/>
    <property type="molecule type" value="Genomic_DNA"/>
</dbReference>
<name>A0ABT8L0E4_9BACT</name>
<comment type="caution">
    <text evidence="2">The sequence shown here is derived from an EMBL/GenBank/DDBJ whole genome shotgun (WGS) entry which is preliminary data.</text>
</comment>
<keyword evidence="1" id="KW-0732">Signal</keyword>
<accession>A0ABT8L0E4</accession>
<sequence length="188" mass="20838">MGKKNKIPCLIVLVLSFGPFCSKAQEEESLRFTYNGDDAKIAQLTKQNMHFGSAAYGFIADEEGIAFPYLITLNYEYGTRLLELGEIAGISLNFNPHIAITHFFVGRISGSANLNLFNYATESSDQKLGFFAGIGYEYFGSSFGVNDLYPVVRGGFIFDNFRLLFQNGIQTDFEPGKYLVSVGAKIDL</sequence>
<proteinExistence type="predicted"/>
<evidence type="ECO:0000313" key="2">
    <source>
        <dbReference type="EMBL" id="MDN5211219.1"/>
    </source>
</evidence>
<evidence type="ECO:0008006" key="4">
    <source>
        <dbReference type="Google" id="ProtNLM"/>
    </source>
</evidence>
<feature type="chain" id="PRO_5046981611" description="Outer membrane protein beta-barrel domain-containing protein" evidence="1">
    <location>
        <begin position="25"/>
        <end position="188"/>
    </location>
</feature>
<evidence type="ECO:0000256" key="1">
    <source>
        <dbReference type="SAM" id="SignalP"/>
    </source>
</evidence>
<dbReference type="RefSeq" id="WP_346756554.1">
    <property type="nucleotide sequence ID" value="NZ_JAUJEB010000001.1"/>
</dbReference>
<protein>
    <recommendedName>
        <fullName evidence="4">Outer membrane protein beta-barrel domain-containing protein</fullName>
    </recommendedName>
</protein>
<evidence type="ECO:0000313" key="3">
    <source>
        <dbReference type="Proteomes" id="UP001172083"/>
    </source>
</evidence>
<feature type="signal peptide" evidence="1">
    <location>
        <begin position="1"/>
        <end position="24"/>
    </location>
</feature>
<reference evidence="2" key="1">
    <citation type="submission" date="2023-06" db="EMBL/GenBank/DDBJ databases">
        <title>Genomic of Agaribacillus aureum.</title>
        <authorList>
            <person name="Wang G."/>
        </authorList>
    </citation>
    <scope>NUCLEOTIDE SEQUENCE</scope>
    <source>
        <strain evidence="2">BMA12</strain>
    </source>
</reference>
<gene>
    <name evidence="2" type="ORF">QQ020_04130</name>
</gene>